<keyword evidence="1" id="KW-0378">Hydrolase</keyword>
<keyword evidence="2" id="KW-0862">Zinc</keyword>
<dbReference type="CDD" id="cd18793">
    <property type="entry name" value="SF2_C_SNF"/>
    <property type="match status" value="1"/>
</dbReference>
<dbReference type="GO" id="GO:0005524">
    <property type="term" value="F:ATP binding"/>
    <property type="evidence" value="ECO:0007669"/>
    <property type="project" value="InterPro"/>
</dbReference>
<dbReference type="InterPro" id="IPR014001">
    <property type="entry name" value="Helicase_ATP-bd"/>
</dbReference>
<dbReference type="InterPro" id="IPR038718">
    <property type="entry name" value="SNF2-like_sf"/>
</dbReference>
<protein>
    <submittedName>
        <fullName evidence="6">Non-specific serine/threonine protein kinase</fullName>
    </submittedName>
</protein>
<dbReference type="SUPFAM" id="SSF52540">
    <property type="entry name" value="P-loop containing nucleoside triphosphate hydrolases"/>
    <property type="match status" value="2"/>
</dbReference>
<feature type="domain" description="SWIM-type" evidence="3">
    <location>
        <begin position="56"/>
        <end position="94"/>
    </location>
</feature>
<keyword evidence="6" id="KW-0418">Kinase</keyword>
<dbReference type="STRING" id="1465490.SAMN05444277_12117"/>
<dbReference type="PROSITE" id="PS51192">
    <property type="entry name" value="HELICASE_ATP_BIND_1"/>
    <property type="match status" value="1"/>
</dbReference>
<reference evidence="6 7" key="1">
    <citation type="submission" date="2016-10" db="EMBL/GenBank/DDBJ databases">
        <authorList>
            <person name="de Groot N.N."/>
        </authorList>
    </citation>
    <scope>NUCLEOTIDE SEQUENCE [LARGE SCALE GENOMIC DNA]</scope>
    <source>
        <strain evidence="6 7">DSM 28286</strain>
    </source>
</reference>
<evidence type="ECO:0000256" key="2">
    <source>
        <dbReference type="PROSITE-ProRule" id="PRU00325"/>
    </source>
</evidence>
<dbReference type="SMART" id="SM00487">
    <property type="entry name" value="DEXDc"/>
    <property type="match status" value="1"/>
</dbReference>
<dbReference type="InterPro" id="IPR027417">
    <property type="entry name" value="P-loop_NTPase"/>
</dbReference>
<keyword evidence="2" id="KW-0863">Zinc-finger</keyword>
<accession>A0A1I5ZEP2</accession>
<dbReference type="Proteomes" id="UP000199031">
    <property type="component" value="Unassembled WGS sequence"/>
</dbReference>
<dbReference type="InterPro" id="IPR000330">
    <property type="entry name" value="SNF2_N"/>
</dbReference>
<evidence type="ECO:0000259" key="3">
    <source>
        <dbReference type="PROSITE" id="PS50966"/>
    </source>
</evidence>
<keyword evidence="2" id="KW-0479">Metal-binding</keyword>
<dbReference type="RefSeq" id="WP_090663205.1">
    <property type="nucleotide sequence ID" value="NZ_FOXQ01000021.1"/>
</dbReference>
<dbReference type="PROSITE" id="PS51194">
    <property type="entry name" value="HELICASE_CTER"/>
    <property type="match status" value="1"/>
</dbReference>
<dbReference type="GO" id="GO:0008270">
    <property type="term" value="F:zinc ion binding"/>
    <property type="evidence" value="ECO:0007669"/>
    <property type="project" value="UniProtKB-KW"/>
</dbReference>
<organism evidence="6 7">
    <name type="scientific">Parafilimonas terrae</name>
    <dbReference type="NCBI Taxonomy" id="1465490"/>
    <lineage>
        <taxon>Bacteria</taxon>
        <taxon>Pseudomonadati</taxon>
        <taxon>Bacteroidota</taxon>
        <taxon>Chitinophagia</taxon>
        <taxon>Chitinophagales</taxon>
        <taxon>Chitinophagaceae</taxon>
        <taxon>Parafilimonas</taxon>
    </lineage>
</organism>
<dbReference type="Gene3D" id="3.40.50.10810">
    <property type="entry name" value="Tandem AAA-ATPase domain"/>
    <property type="match status" value="1"/>
</dbReference>
<proteinExistence type="predicted"/>
<dbReference type="InterPro" id="IPR001650">
    <property type="entry name" value="Helicase_C-like"/>
</dbReference>
<dbReference type="PANTHER" id="PTHR10799">
    <property type="entry name" value="SNF2/RAD54 HELICASE FAMILY"/>
    <property type="match status" value="1"/>
</dbReference>
<dbReference type="SMART" id="SM00490">
    <property type="entry name" value="HELICc"/>
    <property type="match status" value="1"/>
</dbReference>
<evidence type="ECO:0000256" key="1">
    <source>
        <dbReference type="ARBA" id="ARBA00022801"/>
    </source>
</evidence>
<dbReference type="Pfam" id="PF00271">
    <property type="entry name" value="Helicase_C"/>
    <property type="match status" value="1"/>
</dbReference>
<dbReference type="GO" id="GO:0004674">
    <property type="term" value="F:protein serine/threonine kinase activity"/>
    <property type="evidence" value="ECO:0007669"/>
    <property type="project" value="UniProtKB-KW"/>
</dbReference>
<dbReference type="Gene3D" id="3.40.50.300">
    <property type="entry name" value="P-loop containing nucleotide triphosphate hydrolases"/>
    <property type="match status" value="1"/>
</dbReference>
<name>A0A1I5ZEP2_9BACT</name>
<keyword evidence="6" id="KW-0723">Serine/threonine-protein kinase</keyword>
<dbReference type="InterPro" id="IPR049730">
    <property type="entry name" value="SNF2/RAD54-like_C"/>
</dbReference>
<dbReference type="Pfam" id="PF00176">
    <property type="entry name" value="SNF2-rel_dom"/>
    <property type="match status" value="1"/>
</dbReference>
<feature type="domain" description="SWIM-type" evidence="3">
    <location>
        <begin position="168"/>
        <end position="206"/>
    </location>
</feature>
<dbReference type="PROSITE" id="PS50966">
    <property type="entry name" value="ZF_SWIM"/>
    <property type="match status" value="2"/>
</dbReference>
<keyword evidence="6" id="KW-0808">Transferase</keyword>
<sequence>MALPQLIKYIYNNGTDEVIRRGKKIFSLGYVELVENDELLNSVVFRMRDDTYNTFYKVYLSRYNNIQTLSLRCTCPYNLGDICRHEAAALFRLQEMIDNNQLGETETEYKQQHTVVKLKQLELRSIKLLAAPDILTIAEDFLRTYKANITEAANDIVKAELNYEGETYNLQFRRNDERNLDTSCNCNTETHYPLCVHKVIVLLQLMHNHGPNFFDSISNRDREKNKLLALYGYTVDDNLEGKFEFTFRDGKPFLRVLDPSIKRVAAPAQPERKPFQMPVQKEKEVLVEEEPATTIQYQKLGVVLRQDAQQYPFIQADAVKGETDEGQKYFTGKIEKLDLTKFVNTEDVSEDDKMLLQHLRKLLPSEVTRYLNRNSPFSGIWENIIQQHNDDLPEETRYLITEYLLPKYKKLFSETSEGNFAFSLPQQKQFVTANIEPAVFSNQYIQPQFIISHKDNTYEVKCFVKLLSSVVPLKENAMVSPLVFQHENTFYLWQTTEDVLLAERFLTEGKLVITEEDWGKQLVEFILPLTKQYDVQFSGIQKEELKNIKPEMRLMIKEKSDYLLFQPFFNYNGFDVKPEDKDRIIVPSAGKLVIIHRNEEVEKSLIKKIENLHSSFIHTDDNSLALKGADVLKNNWFFLFADAVKDMNIPVYGFDALKKYRFNTAKPSTKIFISSNTDWFDARIDIHFGEQKVTVADVKKALANKQQFVPLQDGTLGILPEDWIRRYSMLFAVGEGKAANIKLSKYHFGVIEELYAQRNEEEIFFKLEEKYERLKEHHSVKQIDPPDHLSHVLRPYQVSGFQWLNYLSEVNWGGILADDMGLGKTVQALSFLHHYKTEHGRLRALVVCPTSLMFNWENEIKKFTPLLSWYIHHGSTRSQQLDAFYKSDIVITTYGTLRSDIQLFTEAEFDYVILDESQAIKNPHSKVTKAATLLNAKNRLCMSGTPLQNNTFDMYAQMNFLNPGMLGSMEFFRQEFAIPIDKFGEKEQKEHLRKLLYPFILRRTKEQVAKDLPEKSEMILFCEMGEEQRKIYDAYRNDYRDKILGTVEDKGVGKSQLTILQGLMKLRQICDSPSIINDDEKYPNVSVKLEELGREISENIGNHKALVFSQFLGMLALIKEKMKELGIEYAYFDGSTSAADREKAIQRFQTDENCRVFLISLKAGGVGLNLTAADYVYIVDPWWNPAVEQQAIDRTHRIGQTKNIFAYRMICQDTVEDKILKLQERKRALAADLITDDTSFVKSLTKEDVEYLFS</sequence>
<dbReference type="GO" id="GO:0016787">
    <property type="term" value="F:hydrolase activity"/>
    <property type="evidence" value="ECO:0007669"/>
    <property type="project" value="UniProtKB-KW"/>
</dbReference>
<evidence type="ECO:0000313" key="6">
    <source>
        <dbReference type="EMBL" id="SFQ54926.1"/>
    </source>
</evidence>
<evidence type="ECO:0000259" key="5">
    <source>
        <dbReference type="PROSITE" id="PS51194"/>
    </source>
</evidence>
<evidence type="ECO:0000313" key="7">
    <source>
        <dbReference type="Proteomes" id="UP000199031"/>
    </source>
</evidence>
<feature type="domain" description="Helicase ATP-binding" evidence="4">
    <location>
        <begin position="805"/>
        <end position="964"/>
    </location>
</feature>
<dbReference type="InterPro" id="IPR007527">
    <property type="entry name" value="Znf_SWIM"/>
</dbReference>
<dbReference type="OrthoDB" id="9760715at2"/>
<feature type="domain" description="Helicase C-terminal" evidence="5">
    <location>
        <begin position="1088"/>
        <end position="1248"/>
    </location>
</feature>
<evidence type="ECO:0000259" key="4">
    <source>
        <dbReference type="PROSITE" id="PS51192"/>
    </source>
</evidence>
<gene>
    <name evidence="6" type="ORF">SAMN05444277_12117</name>
</gene>
<dbReference type="AlphaFoldDB" id="A0A1I5ZEP2"/>
<keyword evidence="7" id="KW-1185">Reference proteome</keyword>
<dbReference type="EMBL" id="FOXQ01000021">
    <property type="protein sequence ID" value="SFQ54926.1"/>
    <property type="molecule type" value="Genomic_DNA"/>
</dbReference>